<protein>
    <submittedName>
        <fullName evidence="2">Uncharacterized protein LOC136091874</fullName>
    </submittedName>
</protein>
<dbReference type="RefSeq" id="XP_065675660.1">
    <property type="nucleotide sequence ID" value="XM_065819588.1"/>
</dbReference>
<sequence>MDKKNIDVRKKSNETGNTDETQISTNVVRDIFHEMFSKQQKDIFKLICEITERVRILEKTNKDIEESLTVTQDTQEKKNVDIERVHRVGKKEENKPRTIFVKVLHYKDKIKVLHSFNRLKGSRIYINEDFSFETTVIRKKLLEEMMVHRKNGKYSSVKYDKLIVKEFRKNKASA</sequence>
<proteinExistence type="predicted"/>
<dbReference type="GeneID" id="136091874"/>
<organism evidence="1 2">
    <name type="scientific">Hydra vulgaris</name>
    <name type="common">Hydra</name>
    <name type="synonym">Hydra attenuata</name>
    <dbReference type="NCBI Taxonomy" id="6087"/>
    <lineage>
        <taxon>Eukaryota</taxon>
        <taxon>Metazoa</taxon>
        <taxon>Cnidaria</taxon>
        <taxon>Hydrozoa</taxon>
        <taxon>Hydroidolina</taxon>
        <taxon>Anthoathecata</taxon>
        <taxon>Aplanulata</taxon>
        <taxon>Hydridae</taxon>
        <taxon>Hydra</taxon>
    </lineage>
</organism>
<keyword evidence="1" id="KW-1185">Reference proteome</keyword>
<evidence type="ECO:0000313" key="2">
    <source>
        <dbReference type="RefSeq" id="XP_065675660.1"/>
    </source>
</evidence>
<dbReference type="Proteomes" id="UP001652625">
    <property type="component" value="Chromosome 15"/>
</dbReference>
<gene>
    <name evidence="2" type="primary">LOC136091874</name>
</gene>
<reference evidence="2" key="1">
    <citation type="submission" date="2025-08" db="UniProtKB">
        <authorList>
            <consortium name="RefSeq"/>
        </authorList>
    </citation>
    <scope>IDENTIFICATION</scope>
</reference>
<accession>A0ABM4DM89</accession>
<name>A0ABM4DM89_HYDVU</name>
<dbReference type="Gene3D" id="3.30.70.1820">
    <property type="entry name" value="L1 transposable element, RRM domain"/>
    <property type="match status" value="1"/>
</dbReference>
<evidence type="ECO:0000313" key="1">
    <source>
        <dbReference type="Proteomes" id="UP001652625"/>
    </source>
</evidence>